<dbReference type="RefSeq" id="WP_348269743.1">
    <property type="nucleotide sequence ID" value="NZ_CP121195.1"/>
</dbReference>
<accession>A0AAU7D8U6</accession>
<protein>
    <submittedName>
        <fullName evidence="1">Uncharacterized protein</fullName>
    </submittedName>
</protein>
<sequence length="77" mass="7930">MAMTINKTNLPSEGSPKTVTALVGAKTITAAYAYKHGVATVIELAFSDASTSFIKVANGNLEIGGTLEVGTGTKVNW</sequence>
<dbReference type="AlphaFoldDB" id="A0AAU7D8U6"/>
<name>A0AAU7D8U6_9BACT</name>
<dbReference type="EMBL" id="CP121195">
    <property type="protein sequence ID" value="XBH13261.1"/>
    <property type="molecule type" value="Genomic_DNA"/>
</dbReference>
<gene>
    <name evidence="1" type="ORF">P8936_16470</name>
</gene>
<evidence type="ECO:0000313" key="1">
    <source>
        <dbReference type="EMBL" id="XBH13261.1"/>
    </source>
</evidence>
<proteinExistence type="predicted"/>
<organism evidence="1">
    <name type="scientific">Edaphobacter paludis</name>
    <dbReference type="NCBI Taxonomy" id="3035702"/>
    <lineage>
        <taxon>Bacteria</taxon>
        <taxon>Pseudomonadati</taxon>
        <taxon>Acidobacteriota</taxon>
        <taxon>Terriglobia</taxon>
        <taxon>Terriglobales</taxon>
        <taxon>Acidobacteriaceae</taxon>
        <taxon>Edaphobacter</taxon>
    </lineage>
</organism>
<reference evidence="1" key="1">
    <citation type="submission" date="2023-03" db="EMBL/GenBank/DDBJ databases">
        <title>Edaphobacter sp.</title>
        <authorList>
            <person name="Huber K.J."/>
            <person name="Papendorf J."/>
            <person name="Pilke C."/>
            <person name="Bunk B."/>
            <person name="Sproeer C."/>
            <person name="Pester M."/>
        </authorList>
    </citation>
    <scope>NUCLEOTIDE SEQUENCE</scope>
    <source>
        <strain evidence="1">DSM 109920</strain>
    </source>
</reference>